<accession>A0A1M4STC3</accession>
<dbReference type="PANTHER" id="PTHR30469">
    <property type="entry name" value="MULTIDRUG RESISTANCE PROTEIN MDTA"/>
    <property type="match status" value="1"/>
</dbReference>
<dbReference type="InterPro" id="IPR006143">
    <property type="entry name" value="RND_pump_MFP"/>
</dbReference>
<dbReference type="GO" id="GO:0015562">
    <property type="term" value="F:efflux transmembrane transporter activity"/>
    <property type="evidence" value="ECO:0007669"/>
    <property type="project" value="TreeGrafter"/>
</dbReference>
<evidence type="ECO:0000313" key="4">
    <source>
        <dbReference type="EMBL" id="SHE35446.1"/>
    </source>
</evidence>
<dbReference type="SUPFAM" id="SSF111369">
    <property type="entry name" value="HlyD-like secretion proteins"/>
    <property type="match status" value="1"/>
</dbReference>
<dbReference type="InterPro" id="IPR058792">
    <property type="entry name" value="Beta-barrel_RND_2"/>
</dbReference>
<dbReference type="Gene3D" id="2.40.30.170">
    <property type="match status" value="1"/>
</dbReference>
<feature type="coiled-coil region" evidence="2">
    <location>
        <begin position="115"/>
        <end position="173"/>
    </location>
</feature>
<dbReference type="GO" id="GO:1990281">
    <property type="term" value="C:efflux pump complex"/>
    <property type="evidence" value="ECO:0007669"/>
    <property type="project" value="TreeGrafter"/>
</dbReference>
<keyword evidence="5" id="KW-1185">Reference proteome</keyword>
<comment type="similarity">
    <text evidence="1">Belongs to the membrane fusion protein (MFP) (TC 8.A.1) family.</text>
</comment>
<dbReference type="Gene3D" id="1.10.287.470">
    <property type="entry name" value="Helix hairpin bin"/>
    <property type="match status" value="1"/>
</dbReference>
<dbReference type="RefSeq" id="WP_072818838.1">
    <property type="nucleotide sequence ID" value="NZ_FQUJ01000002.1"/>
</dbReference>
<dbReference type="Pfam" id="PF25954">
    <property type="entry name" value="Beta-barrel_RND_2"/>
    <property type="match status" value="1"/>
</dbReference>
<evidence type="ECO:0000259" key="3">
    <source>
        <dbReference type="Pfam" id="PF25954"/>
    </source>
</evidence>
<sequence length="362" mass="39458">MRLKFSSFSAPFALLLGVALFVWLLLGDVQHFRAEPPATIQVQTPSLPRVEVRLSEAREHTPDLTLQGQLEPHRDIILRPRRTGTVAALPHPQGSRVEAGDTLLELDEEDLPEQLAQAEAELKLALSEREGARRLSGKNLVSSNEVLRLESAVAEARAELARLRQLRADARFKAPFTGVLDRLDVELGDFVQPGEDVGKLVEIDRLIATARAPQRRAPELRTGLPVTATLLSGEQLQGELSFVASSADSATRSYALEANLANPERLRIAGASATLDIALPSRQAHRLSPALLILDDRGRLGVKHLDDSDTVRFTPVSLLTADAHQTWVTGLPDQVRLITLGGGFVDLGEQVEAVPVNDEQES</sequence>
<evidence type="ECO:0000256" key="1">
    <source>
        <dbReference type="ARBA" id="ARBA00009477"/>
    </source>
</evidence>
<reference evidence="4 5" key="1">
    <citation type="submission" date="2016-11" db="EMBL/GenBank/DDBJ databases">
        <authorList>
            <person name="Jaros S."/>
            <person name="Januszkiewicz K."/>
            <person name="Wedrychowicz H."/>
        </authorList>
    </citation>
    <scope>NUCLEOTIDE SEQUENCE [LARGE SCALE GENOMIC DNA]</scope>
    <source>
        <strain evidence="4 5">DSM 19980</strain>
    </source>
</reference>
<dbReference type="EMBL" id="FQUJ01000002">
    <property type="protein sequence ID" value="SHE35446.1"/>
    <property type="molecule type" value="Genomic_DNA"/>
</dbReference>
<proteinExistence type="inferred from homology"/>
<dbReference type="AlphaFoldDB" id="A0A1M4STC3"/>
<dbReference type="Proteomes" id="UP000184346">
    <property type="component" value="Unassembled WGS sequence"/>
</dbReference>
<dbReference type="Gene3D" id="2.40.50.100">
    <property type="match status" value="1"/>
</dbReference>
<dbReference type="PANTHER" id="PTHR30469:SF29">
    <property type="entry name" value="BLR2860 PROTEIN"/>
    <property type="match status" value="1"/>
</dbReference>
<feature type="domain" description="CusB-like beta-barrel" evidence="3">
    <location>
        <begin position="209"/>
        <end position="277"/>
    </location>
</feature>
<name>A0A1M4STC3_9GAMM</name>
<dbReference type="STRING" id="1121942.SAMN02745148_00220"/>
<gene>
    <name evidence="4" type="ORF">SAMN02745148_00220</name>
</gene>
<evidence type="ECO:0000256" key="2">
    <source>
        <dbReference type="SAM" id="Coils"/>
    </source>
</evidence>
<dbReference type="OrthoDB" id="9806939at2"/>
<organism evidence="4 5">
    <name type="scientific">Modicisalibacter ilicicola DSM 19980</name>
    <dbReference type="NCBI Taxonomy" id="1121942"/>
    <lineage>
        <taxon>Bacteria</taxon>
        <taxon>Pseudomonadati</taxon>
        <taxon>Pseudomonadota</taxon>
        <taxon>Gammaproteobacteria</taxon>
        <taxon>Oceanospirillales</taxon>
        <taxon>Halomonadaceae</taxon>
        <taxon>Modicisalibacter</taxon>
    </lineage>
</organism>
<protein>
    <submittedName>
        <fullName evidence="4">Membrane fusion protein, multidrug efflux system</fullName>
    </submittedName>
</protein>
<dbReference type="NCBIfam" id="TIGR01730">
    <property type="entry name" value="RND_mfp"/>
    <property type="match status" value="1"/>
</dbReference>
<keyword evidence="2" id="KW-0175">Coiled coil</keyword>
<evidence type="ECO:0000313" key="5">
    <source>
        <dbReference type="Proteomes" id="UP000184346"/>
    </source>
</evidence>